<dbReference type="PROSITE" id="PS51737">
    <property type="entry name" value="RECOMBINASE_DNA_BIND"/>
    <property type="match status" value="1"/>
</dbReference>
<feature type="domain" description="Resolvase/invertase-type recombinase catalytic" evidence="1">
    <location>
        <begin position="7"/>
        <end position="159"/>
    </location>
</feature>
<sequence>MSARQPRCAVYTRKSTEEGLDQDFNSLDAQFEACAAFIASQAGLGWKPVRERYDDGGISGATMERPALRRLLDDVRQTRVDVIVVYKIDRLTRSLADFARIVEILDQAGASFVSVTQQFNTTTSMGRLTLNVLLSFAQFEREVTAERIRDKIAASKKKGMWMGGTVPLGYRVQNRKLQVNEEECVTVRYLFHRYLELRSVRLLVDNARSRGLHSRPVKRRDGSVKVTTPFGRGNLYHLLSNPIYVGRIRHRDKVYDGEHQAIIEEPLFDQVQALLAAGAGERRSPTNRADGHLLTGLIFDEDSNRIRTAHTNRKGVRYRYYVSQHLVDERRGGSEGWRLPADRLDATVEQCLVPFLRNGAQVSDAIQSLAPAGMVHSGILKAGELASTWTEQSRSKRKAIVQTIVQRVDIAPGALRITIHPTRLVELLLGRRVEPVPDHAPITLERPFTLRRRGVETRLVLTDGSASNSEPDPALINLVLRAQAYLAALTDGASRSMADIARAHGTTPSEISRILPLAFLSPGITAQIVSGKHPADLTAQRLSRLPDLPLSWSAQDELLTRFG</sequence>
<evidence type="ECO:0000259" key="1">
    <source>
        <dbReference type="PROSITE" id="PS51736"/>
    </source>
</evidence>
<organism evidence="3 4">
    <name type="scientific">Zhengella mangrovi</name>
    <dbReference type="NCBI Taxonomy" id="1982044"/>
    <lineage>
        <taxon>Bacteria</taxon>
        <taxon>Pseudomonadati</taxon>
        <taxon>Pseudomonadota</taxon>
        <taxon>Alphaproteobacteria</taxon>
        <taxon>Hyphomicrobiales</taxon>
        <taxon>Notoacmeibacteraceae</taxon>
        <taxon>Zhengella</taxon>
    </lineage>
</organism>
<accession>A0A2G1QHA0</accession>
<evidence type="ECO:0000313" key="3">
    <source>
        <dbReference type="EMBL" id="PHP64892.1"/>
    </source>
</evidence>
<protein>
    <submittedName>
        <fullName evidence="3">Site-specific recombinase</fullName>
    </submittedName>
</protein>
<dbReference type="SUPFAM" id="SSF53041">
    <property type="entry name" value="Resolvase-like"/>
    <property type="match status" value="1"/>
</dbReference>
<name>A0A2G1QHA0_9HYPH</name>
<dbReference type="Gene3D" id="3.40.50.1390">
    <property type="entry name" value="Resolvase, N-terminal catalytic domain"/>
    <property type="match status" value="1"/>
</dbReference>
<feature type="domain" description="Recombinase" evidence="2">
    <location>
        <begin position="167"/>
        <end position="281"/>
    </location>
</feature>
<dbReference type="GO" id="GO:0000150">
    <property type="term" value="F:DNA strand exchange activity"/>
    <property type="evidence" value="ECO:0007669"/>
    <property type="project" value="InterPro"/>
</dbReference>
<keyword evidence="4" id="KW-1185">Reference proteome</keyword>
<dbReference type="Pfam" id="PF00239">
    <property type="entry name" value="Resolvase"/>
    <property type="match status" value="1"/>
</dbReference>
<dbReference type="GO" id="GO:0003677">
    <property type="term" value="F:DNA binding"/>
    <property type="evidence" value="ECO:0007669"/>
    <property type="project" value="InterPro"/>
</dbReference>
<dbReference type="Proteomes" id="UP000221168">
    <property type="component" value="Unassembled WGS sequence"/>
</dbReference>
<evidence type="ECO:0000259" key="2">
    <source>
        <dbReference type="PROSITE" id="PS51737"/>
    </source>
</evidence>
<dbReference type="PANTHER" id="PTHR30461">
    <property type="entry name" value="DNA-INVERTASE FROM LAMBDOID PROPHAGE"/>
    <property type="match status" value="1"/>
</dbReference>
<dbReference type="RefSeq" id="WP_099308570.1">
    <property type="nucleotide sequence ID" value="NZ_PDVP01000021.1"/>
</dbReference>
<dbReference type="Pfam" id="PF07508">
    <property type="entry name" value="Recombinase"/>
    <property type="match status" value="1"/>
</dbReference>
<dbReference type="InterPro" id="IPR038109">
    <property type="entry name" value="DNA_bind_recomb_sf"/>
</dbReference>
<dbReference type="InterPro" id="IPR006119">
    <property type="entry name" value="Resolv_N"/>
</dbReference>
<proteinExistence type="predicted"/>
<evidence type="ECO:0000313" key="4">
    <source>
        <dbReference type="Proteomes" id="UP000221168"/>
    </source>
</evidence>
<dbReference type="Gene3D" id="3.90.1750.20">
    <property type="entry name" value="Putative Large Serine Recombinase, Chain B, Domain 2"/>
    <property type="match status" value="1"/>
</dbReference>
<dbReference type="OrthoDB" id="7475655at2"/>
<comment type="caution">
    <text evidence="3">The sequence shown here is derived from an EMBL/GenBank/DDBJ whole genome shotgun (WGS) entry which is preliminary data.</text>
</comment>
<dbReference type="InterPro" id="IPR011109">
    <property type="entry name" value="DNA_bind_recombinase_dom"/>
</dbReference>
<dbReference type="CDD" id="cd03768">
    <property type="entry name" value="SR_ResInv"/>
    <property type="match status" value="1"/>
</dbReference>
<gene>
    <name evidence="3" type="ORF">CSC94_22170</name>
</gene>
<dbReference type="SMART" id="SM00857">
    <property type="entry name" value="Resolvase"/>
    <property type="match status" value="1"/>
</dbReference>
<dbReference type="AlphaFoldDB" id="A0A2G1QHA0"/>
<dbReference type="EMBL" id="PDVP01000021">
    <property type="protein sequence ID" value="PHP64892.1"/>
    <property type="molecule type" value="Genomic_DNA"/>
</dbReference>
<dbReference type="InterPro" id="IPR050639">
    <property type="entry name" value="SSR_resolvase"/>
</dbReference>
<dbReference type="PANTHER" id="PTHR30461:SF23">
    <property type="entry name" value="DNA RECOMBINASE-RELATED"/>
    <property type="match status" value="1"/>
</dbReference>
<dbReference type="InterPro" id="IPR036162">
    <property type="entry name" value="Resolvase-like_N_sf"/>
</dbReference>
<reference evidence="3 4" key="1">
    <citation type="submission" date="2017-10" db="EMBL/GenBank/DDBJ databases">
        <title>Sedimentibacterium mangrovi gen. nov., sp. nov., a novel member of family Phyllobacteriacea isolated from mangrove sediment.</title>
        <authorList>
            <person name="Liao H."/>
            <person name="Tian Y."/>
        </authorList>
    </citation>
    <scope>NUCLEOTIDE SEQUENCE [LARGE SCALE GENOMIC DNA]</scope>
    <source>
        <strain evidence="3 4">X9-2-2</strain>
    </source>
</reference>
<dbReference type="PROSITE" id="PS51736">
    <property type="entry name" value="RECOMBINASES_3"/>
    <property type="match status" value="1"/>
</dbReference>